<evidence type="ECO:0008006" key="4">
    <source>
        <dbReference type="Google" id="ProtNLM"/>
    </source>
</evidence>
<dbReference type="Proteomes" id="UP000484547">
    <property type="component" value="Unassembled WGS sequence"/>
</dbReference>
<dbReference type="AlphaFoldDB" id="A0A7X3BV84"/>
<evidence type="ECO:0000313" key="2">
    <source>
        <dbReference type="EMBL" id="MTT75902.1"/>
    </source>
</evidence>
<protein>
    <recommendedName>
        <fullName evidence="4">Transcriptional regulator AraC family</fullName>
    </recommendedName>
</protein>
<dbReference type="RefSeq" id="WP_154338800.1">
    <property type="nucleotide sequence ID" value="NZ_DBGBRY010000043.1"/>
</dbReference>
<gene>
    <name evidence="2" type="ORF">GMD11_06455</name>
</gene>
<keyword evidence="1" id="KW-0812">Transmembrane</keyword>
<feature type="transmembrane region" description="Helical" evidence="1">
    <location>
        <begin position="92"/>
        <end position="113"/>
    </location>
</feature>
<evidence type="ECO:0000256" key="1">
    <source>
        <dbReference type="SAM" id="Phobius"/>
    </source>
</evidence>
<keyword evidence="1" id="KW-1133">Transmembrane helix</keyword>
<keyword evidence="1" id="KW-0472">Membrane</keyword>
<proteinExistence type="predicted"/>
<dbReference type="EMBL" id="WNBM01000003">
    <property type="protein sequence ID" value="MTT75902.1"/>
    <property type="molecule type" value="Genomic_DNA"/>
</dbReference>
<reference evidence="2 3" key="1">
    <citation type="journal article" date="2019" name="Nat. Med.">
        <title>A library of human gut bacterial isolates paired with longitudinal multiomics data enables mechanistic microbiome research.</title>
        <authorList>
            <person name="Poyet M."/>
            <person name="Groussin M."/>
            <person name="Gibbons S.M."/>
            <person name="Avila-Pacheco J."/>
            <person name="Jiang X."/>
            <person name="Kearney S.M."/>
            <person name="Perrotta A.R."/>
            <person name="Berdy B."/>
            <person name="Zhao S."/>
            <person name="Lieberman T.D."/>
            <person name="Swanson P.K."/>
            <person name="Smith M."/>
            <person name="Roesemann S."/>
            <person name="Alexander J.E."/>
            <person name="Rich S.A."/>
            <person name="Livny J."/>
            <person name="Vlamakis H."/>
            <person name="Clish C."/>
            <person name="Bullock K."/>
            <person name="Deik A."/>
            <person name="Scott J."/>
            <person name="Pierce K.A."/>
            <person name="Xavier R.J."/>
            <person name="Alm E.J."/>
        </authorList>
    </citation>
    <scope>NUCLEOTIDE SEQUENCE [LARGE SCALE GENOMIC DNA]</scope>
    <source>
        <strain evidence="2 3">BIOML-A13</strain>
    </source>
</reference>
<evidence type="ECO:0000313" key="3">
    <source>
        <dbReference type="Proteomes" id="UP000484547"/>
    </source>
</evidence>
<name>A0A7X3BV84_9FIRM</name>
<organism evidence="2 3">
    <name type="scientific">Phascolarctobacterium faecium</name>
    <dbReference type="NCBI Taxonomy" id="33025"/>
    <lineage>
        <taxon>Bacteria</taxon>
        <taxon>Bacillati</taxon>
        <taxon>Bacillota</taxon>
        <taxon>Negativicutes</taxon>
        <taxon>Acidaminococcales</taxon>
        <taxon>Acidaminococcaceae</taxon>
        <taxon>Phascolarctobacterium</taxon>
    </lineage>
</organism>
<dbReference type="OrthoDB" id="9801721at2"/>
<accession>A0A7X3BV84</accession>
<comment type="caution">
    <text evidence="2">The sequence shown here is derived from an EMBL/GenBank/DDBJ whole genome shotgun (WGS) entry which is preliminary data.</text>
</comment>
<sequence length="229" mass="26866">MIQMQNNKPVCTENILHITSGEMTANALRELLPQEEILPFNEAMCEGEVHIEIFKDEFYRLRAAAYGVELEDYLQKSPGSFMQNRLKDYPVLYLYFDYDMFCTVNIITLLAFLEQSGYSGRIKFHLLEADGSVAILDTWPVLLGIYEKCYCRVLLKRQRFITGNELFDKGIELYLEYKKRNNRIIRYIKAHSMEEQKHLVRDLVLKFADYGLTDIAAARFITACRDEKR</sequence>